<feature type="region of interest" description="Disordered" evidence="4">
    <location>
        <begin position="241"/>
        <end position="325"/>
    </location>
</feature>
<dbReference type="InParanoid" id="A0A165G6C6"/>
<keyword evidence="6" id="KW-1185">Reference proteome</keyword>
<dbReference type="RefSeq" id="XP_018187346.1">
    <property type="nucleotide sequence ID" value="XM_018335252.1"/>
</dbReference>
<dbReference type="FunCoup" id="A0A165G6C6">
    <property type="interactions" value="30"/>
</dbReference>
<gene>
    <name evidence="5" type="ORF">L228DRAFT_269246</name>
</gene>
<dbReference type="PROSITE" id="PS50297">
    <property type="entry name" value="ANK_REP_REGION"/>
    <property type="match status" value="2"/>
</dbReference>
<accession>A0A165G6C6</accession>
<evidence type="ECO:0000256" key="1">
    <source>
        <dbReference type="ARBA" id="ARBA00022737"/>
    </source>
</evidence>
<dbReference type="SUPFAM" id="SSF48403">
    <property type="entry name" value="Ankyrin repeat"/>
    <property type="match status" value="1"/>
</dbReference>
<dbReference type="PRINTS" id="PR01415">
    <property type="entry name" value="ANKYRIN"/>
</dbReference>
<evidence type="ECO:0000256" key="4">
    <source>
        <dbReference type="SAM" id="MobiDB-lite"/>
    </source>
</evidence>
<name>A0A165G6C6_XYLHT</name>
<dbReference type="GeneID" id="28900389"/>
<dbReference type="OrthoDB" id="823504at2759"/>
<dbReference type="PROSITE" id="PS50088">
    <property type="entry name" value="ANK_REPEAT"/>
    <property type="match status" value="2"/>
</dbReference>
<organism evidence="5 6">
    <name type="scientific">Xylona heveae (strain CBS 132557 / TC161)</name>
    <dbReference type="NCBI Taxonomy" id="1328760"/>
    <lineage>
        <taxon>Eukaryota</taxon>
        <taxon>Fungi</taxon>
        <taxon>Dikarya</taxon>
        <taxon>Ascomycota</taxon>
        <taxon>Pezizomycotina</taxon>
        <taxon>Xylonomycetes</taxon>
        <taxon>Xylonales</taxon>
        <taxon>Xylonaceae</taxon>
        <taxon>Xylona</taxon>
    </lineage>
</organism>
<dbReference type="PANTHER" id="PTHR24173">
    <property type="entry name" value="ANKYRIN REPEAT CONTAINING"/>
    <property type="match status" value="1"/>
</dbReference>
<dbReference type="InterPro" id="IPR036770">
    <property type="entry name" value="Ankyrin_rpt-contain_sf"/>
</dbReference>
<reference evidence="5 6" key="1">
    <citation type="journal article" date="2016" name="Fungal Biol.">
        <title>The genome of Xylona heveae provides a window into fungal endophytism.</title>
        <authorList>
            <person name="Gazis R."/>
            <person name="Kuo A."/>
            <person name="Riley R."/>
            <person name="LaButti K."/>
            <person name="Lipzen A."/>
            <person name="Lin J."/>
            <person name="Amirebrahimi M."/>
            <person name="Hesse C.N."/>
            <person name="Spatafora J.W."/>
            <person name="Henrissat B."/>
            <person name="Hainaut M."/>
            <person name="Grigoriev I.V."/>
            <person name="Hibbett D.S."/>
        </authorList>
    </citation>
    <scope>NUCLEOTIDE SEQUENCE [LARGE SCALE GENOMIC DNA]</scope>
    <source>
        <strain evidence="5 6">TC161</strain>
    </source>
</reference>
<feature type="repeat" description="ANK" evidence="3">
    <location>
        <begin position="51"/>
        <end position="75"/>
    </location>
</feature>
<evidence type="ECO:0000256" key="2">
    <source>
        <dbReference type="ARBA" id="ARBA00023043"/>
    </source>
</evidence>
<dbReference type="InterPro" id="IPR002110">
    <property type="entry name" value="Ankyrin_rpt"/>
</dbReference>
<evidence type="ECO:0000256" key="3">
    <source>
        <dbReference type="PROSITE-ProRule" id="PRU00023"/>
    </source>
</evidence>
<feature type="compositionally biased region" description="Low complexity" evidence="4">
    <location>
        <begin position="293"/>
        <end position="305"/>
    </location>
</feature>
<evidence type="ECO:0000313" key="6">
    <source>
        <dbReference type="Proteomes" id="UP000076632"/>
    </source>
</evidence>
<keyword evidence="1" id="KW-0677">Repeat</keyword>
<dbReference type="PANTHER" id="PTHR24173:SF74">
    <property type="entry name" value="ANKYRIN REPEAT DOMAIN-CONTAINING PROTEIN 16"/>
    <property type="match status" value="1"/>
</dbReference>
<dbReference type="Pfam" id="PF12796">
    <property type="entry name" value="Ank_2"/>
    <property type="match status" value="2"/>
</dbReference>
<feature type="repeat" description="ANK" evidence="3">
    <location>
        <begin position="171"/>
        <end position="203"/>
    </location>
</feature>
<dbReference type="Gene3D" id="1.25.40.20">
    <property type="entry name" value="Ankyrin repeat-containing domain"/>
    <property type="match status" value="1"/>
</dbReference>
<dbReference type="SMART" id="SM00248">
    <property type="entry name" value="ANK"/>
    <property type="match status" value="4"/>
</dbReference>
<proteinExistence type="predicted"/>
<keyword evidence="2 3" id="KW-0040">ANK repeat</keyword>
<dbReference type="EMBL" id="KV407460">
    <property type="protein sequence ID" value="KZF21791.1"/>
    <property type="molecule type" value="Genomic_DNA"/>
</dbReference>
<sequence length="325" mass="34969">MVAFRQPGQIFLEIDVSVRLRRAIILNDLFLVKRITKNNPNALQNPDFAEKGNTSLHLAAKLGFLEIATYLVEAGHENGGISRNADWDTPLMLACEAHPHLAAMLAKKFPGSINWRNKRGVDAMMTAAKNGQDTIVATLLSGRIENPEPNDLPGTGAGAIERADVTAQDNDGNTALHYASAYGELKVIRTLLQAGASPLARNAYSWTPISYSLTVAAEVYFRNLVAEFEKRKVEIKQAERAERAKRGVGGVRLVTEDMDPGHPRTEGEPSALTPADDRSPMSGKFFPPPQMHGSPAPASGPAAASTKSESGWSFGGLRGRASSGE</sequence>
<evidence type="ECO:0000313" key="5">
    <source>
        <dbReference type="EMBL" id="KZF21791.1"/>
    </source>
</evidence>
<dbReference type="AlphaFoldDB" id="A0A165G6C6"/>
<dbReference type="OMA" id="KRNIWSW"/>
<protein>
    <submittedName>
        <fullName evidence="5">Ankyrin</fullName>
    </submittedName>
</protein>
<dbReference type="STRING" id="1328760.A0A165G6C6"/>
<dbReference type="Proteomes" id="UP000076632">
    <property type="component" value="Unassembled WGS sequence"/>
</dbReference>